<keyword evidence="2" id="KW-0472">Membrane</keyword>
<evidence type="ECO:0000256" key="2">
    <source>
        <dbReference type="SAM" id="Phobius"/>
    </source>
</evidence>
<evidence type="ECO:0000256" key="1">
    <source>
        <dbReference type="SAM" id="MobiDB-lite"/>
    </source>
</evidence>
<dbReference type="AlphaFoldDB" id="A0A8S4G6H0"/>
<name>A0A8S4G6H0_PLUXY</name>
<keyword evidence="2" id="KW-0812">Transmembrane</keyword>
<gene>
    <name evidence="3" type="ORF">PLXY2_LOCUS14511</name>
</gene>
<accession>A0A8S4G6H0</accession>
<keyword evidence="4" id="KW-1185">Reference proteome</keyword>
<reference evidence="3" key="1">
    <citation type="submission" date="2020-11" db="EMBL/GenBank/DDBJ databases">
        <authorList>
            <person name="Whiteford S."/>
        </authorList>
    </citation>
    <scope>NUCLEOTIDE SEQUENCE</scope>
</reference>
<keyword evidence="2" id="KW-1133">Transmembrane helix</keyword>
<protein>
    <submittedName>
        <fullName evidence="3">(diamondback moth) hypothetical protein</fullName>
    </submittedName>
</protein>
<feature type="region of interest" description="Disordered" evidence="1">
    <location>
        <begin position="1"/>
        <end position="20"/>
    </location>
</feature>
<sequence length="80" mass="8858">MADDIDTLTPEFNLDDLSEDGELPSTENLMKMLEESNMTDEMKENLRQMLSGGRAPELFGASTSGSWLGVVFIIVIFSIL</sequence>
<comment type="caution">
    <text evidence="3">The sequence shown here is derived from an EMBL/GenBank/DDBJ whole genome shotgun (WGS) entry which is preliminary data.</text>
</comment>
<dbReference type="Proteomes" id="UP000653454">
    <property type="component" value="Unassembled WGS sequence"/>
</dbReference>
<proteinExistence type="predicted"/>
<feature type="transmembrane region" description="Helical" evidence="2">
    <location>
        <begin position="58"/>
        <end position="79"/>
    </location>
</feature>
<dbReference type="EMBL" id="CAJHNJ030000131">
    <property type="protein sequence ID" value="CAG9136246.1"/>
    <property type="molecule type" value="Genomic_DNA"/>
</dbReference>
<organism evidence="3 4">
    <name type="scientific">Plutella xylostella</name>
    <name type="common">Diamondback moth</name>
    <name type="synonym">Plutella maculipennis</name>
    <dbReference type="NCBI Taxonomy" id="51655"/>
    <lineage>
        <taxon>Eukaryota</taxon>
        <taxon>Metazoa</taxon>
        <taxon>Ecdysozoa</taxon>
        <taxon>Arthropoda</taxon>
        <taxon>Hexapoda</taxon>
        <taxon>Insecta</taxon>
        <taxon>Pterygota</taxon>
        <taxon>Neoptera</taxon>
        <taxon>Endopterygota</taxon>
        <taxon>Lepidoptera</taxon>
        <taxon>Glossata</taxon>
        <taxon>Ditrysia</taxon>
        <taxon>Yponomeutoidea</taxon>
        <taxon>Plutellidae</taxon>
        <taxon>Plutella</taxon>
    </lineage>
</organism>
<evidence type="ECO:0000313" key="3">
    <source>
        <dbReference type="EMBL" id="CAG9136246.1"/>
    </source>
</evidence>
<evidence type="ECO:0000313" key="4">
    <source>
        <dbReference type="Proteomes" id="UP000653454"/>
    </source>
</evidence>